<evidence type="ECO:0000256" key="7">
    <source>
        <dbReference type="ARBA" id="ARBA00022840"/>
    </source>
</evidence>
<evidence type="ECO:0000256" key="2">
    <source>
        <dbReference type="ARBA" id="ARBA00007894"/>
    </source>
</evidence>
<feature type="domain" description="Aminoacyl-tRNA synthetase class I anticodon-binding" evidence="12">
    <location>
        <begin position="323"/>
        <end position="466"/>
    </location>
</feature>
<dbReference type="InterPro" id="IPR000924">
    <property type="entry name" value="Glu/Gln-tRNA-synth"/>
</dbReference>
<dbReference type="EC" id="6.1.1.17" evidence="10"/>
<dbReference type="InterPro" id="IPR033910">
    <property type="entry name" value="GluRS_core"/>
</dbReference>
<feature type="short sequence motif" description="'KMSKS' region" evidence="10">
    <location>
        <begin position="241"/>
        <end position="245"/>
    </location>
</feature>
<keyword evidence="8 10" id="KW-0648">Protein biosynthesis</keyword>
<dbReference type="EMBL" id="FZOY01000003">
    <property type="protein sequence ID" value="SNS76953.1"/>
    <property type="molecule type" value="Genomic_DNA"/>
</dbReference>
<dbReference type="Proteomes" id="UP000198426">
    <property type="component" value="Unassembled WGS sequence"/>
</dbReference>
<dbReference type="InterPro" id="IPR001412">
    <property type="entry name" value="aa-tRNA-synth_I_CS"/>
</dbReference>
<dbReference type="PANTHER" id="PTHR43311:SF2">
    <property type="entry name" value="GLUTAMATE--TRNA LIGASE, MITOCHONDRIAL-RELATED"/>
    <property type="match status" value="1"/>
</dbReference>
<dbReference type="Pfam" id="PF19269">
    <property type="entry name" value="Anticodon_2"/>
    <property type="match status" value="1"/>
</dbReference>
<dbReference type="InterPro" id="IPR045462">
    <property type="entry name" value="aa-tRNA-synth_I_cd-bd"/>
</dbReference>
<dbReference type="NCBIfam" id="TIGR00464">
    <property type="entry name" value="gltX_bact"/>
    <property type="match status" value="1"/>
</dbReference>
<proteinExistence type="inferred from homology"/>
<keyword evidence="9 10" id="KW-0030">Aminoacyl-tRNA synthetase</keyword>
<organism evidence="13 14">
    <name type="scientific">Tropicimonas sediminicola</name>
    <dbReference type="NCBI Taxonomy" id="1031541"/>
    <lineage>
        <taxon>Bacteria</taxon>
        <taxon>Pseudomonadati</taxon>
        <taxon>Pseudomonadota</taxon>
        <taxon>Alphaproteobacteria</taxon>
        <taxon>Rhodobacterales</taxon>
        <taxon>Roseobacteraceae</taxon>
        <taxon>Tropicimonas</taxon>
    </lineage>
</organism>
<keyword evidence="4 10" id="KW-0963">Cytoplasm</keyword>
<comment type="catalytic activity">
    <reaction evidence="10">
        <text>tRNA(Glu) + L-glutamate + ATP = L-glutamyl-tRNA(Glu) + AMP + diphosphate</text>
        <dbReference type="Rhea" id="RHEA:23540"/>
        <dbReference type="Rhea" id="RHEA-COMP:9663"/>
        <dbReference type="Rhea" id="RHEA-COMP:9680"/>
        <dbReference type="ChEBI" id="CHEBI:29985"/>
        <dbReference type="ChEBI" id="CHEBI:30616"/>
        <dbReference type="ChEBI" id="CHEBI:33019"/>
        <dbReference type="ChEBI" id="CHEBI:78442"/>
        <dbReference type="ChEBI" id="CHEBI:78520"/>
        <dbReference type="ChEBI" id="CHEBI:456215"/>
        <dbReference type="EC" id="6.1.1.17"/>
    </reaction>
</comment>
<dbReference type="AlphaFoldDB" id="A0A239H807"/>
<dbReference type="Gene3D" id="3.40.50.620">
    <property type="entry name" value="HUPs"/>
    <property type="match status" value="1"/>
</dbReference>
<reference evidence="13 14" key="1">
    <citation type="submission" date="2017-06" db="EMBL/GenBank/DDBJ databases">
        <authorList>
            <person name="Kim H.J."/>
            <person name="Triplett B.A."/>
        </authorList>
    </citation>
    <scope>NUCLEOTIDE SEQUENCE [LARGE SCALE GENOMIC DNA]</scope>
    <source>
        <strain evidence="13 14">DSM 29339</strain>
    </source>
</reference>
<keyword evidence="14" id="KW-1185">Reference proteome</keyword>
<dbReference type="GO" id="GO:0006424">
    <property type="term" value="P:glutamyl-tRNA aminoacylation"/>
    <property type="evidence" value="ECO:0007669"/>
    <property type="project" value="UniProtKB-UniRule"/>
</dbReference>
<comment type="subunit">
    <text evidence="3 10">Monomer.</text>
</comment>
<dbReference type="InterPro" id="IPR014729">
    <property type="entry name" value="Rossmann-like_a/b/a_fold"/>
</dbReference>
<comment type="similarity">
    <text evidence="2 10">Belongs to the class-I aminoacyl-tRNA synthetase family. Glutamate--tRNA ligase type 1 subfamily.</text>
</comment>
<dbReference type="CDD" id="cd00808">
    <property type="entry name" value="GluRS_core"/>
    <property type="match status" value="1"/>
</dbReference>
<dbReference type="PROSITE" id="PS00178">
    <property type="entry name" value="AA_TRNA_LIGASE_I"/>
    <property type="match status" value="1"/>
</dbReference>
<dbReference type="InterPro" id="IPR049940">
    <property type="entry name" value="GluQ/Sye"/>
</dbReference>
<dbReference type="GO" id="GO:0005524">
    <property type="term" value="F:ATP binding"/>
    <property type="evidence" value="ECO:0007669"/>
    <property type="project" value="UniProtKB-UniRule"/>
</dbReference>
<evidence type="ECO:0000256" key="1">
    <source>
        <dbReference type="ARBA" id="ARBA00004496"/>
    </source>
</evidence>
<dbReference type="PRINTS" id="PR00987">
    <property type="entry name" value="TRNASYNTHGLU"/>
</dbReference>
<protein>
    <recommendedName>
        <fullName evidence="10">Glutamate--tRNA ligase</fullName>
        <ecNumber evidence="10">6.1.1.17</ecNumber>
    </recommendedName>
    <alternativeName>
        <fullName evidence="10">Glutamyl-tRNA synthetase</fullName>
        <shortName evidence="10">GluRS</shortName>
    </alternativeName>
</protein>
<dbReference type="GO" id="GO:0008270">
    <property type="term" value="F:zinc ion binding"/>
    <property type="evidence" value="ECO:0007669"/>
    <property type="project" value="InterPro"/>
</dbReference>
<evidence type="ECO:0000256" key="9">
    <source>
        <dbReference type="ARBA" id="ARBA00023146"/>
    </source>
</evidence>
<feature type="binding site" evidence="10">
    <location>
        <position position="244"/>
    </location>
    <ligand>
        <name>ATP</name>
        <dbReference type="ChEBI" id="CHEBI:30616"/>
    </ligand>
</feature>
<evidence type="ECO:0000259" key="11">
    <source>
        <dbReference type="Pfam" id="PF00749"/>
    </source>
</evidence>
<comment type="caution">
    <text evidence="10">Lacks conserved residue(s) required for the propagation of feature annotation.</text>
</comment>
<evidence type="ECO:0000256" key="3">
    <source>
        <dbReference type="ARBA" id="ARBA00011245"/>
    </source>
</evidence>
<evidence type="ECO:0000259" key="12">
    <source>
        <dbReference type="Pfam" id="PF19269"/>
    </source>
</evidence>
<evidence type="ECO:0000256" key="10">
    <source>
        <dbReference type="HAMAP-Rule" id="MF_00022"/>
    </source>
</evidence>
<dbReference type="InterPro" id="IPR020058">
    <property type="entry name" value="Glu/Gln-tRNA-synth_Ib_cat-dom"/>
</dbReference>
<sequence>MSDTPPVVTRIAPSPTGFMHIGTARTALFNWLYARGRGGKFLLRIEDTDRERSTPEATEAILRGMRWLGLDWDGEAVSQFERAGRHAEVAHELLARGAAYKCFATPEEITAFREAARAEGRSTTFQSPWRDADPSTHPDAPYVVRIKAPREGETVIEDAVQGTVRWKNADLDDMVLLRSDGTPTYMLAVVVDDVDMGITHVIRGDDHLANAARQSLIYTAMGWPLPVYAHIPLILGPDGKKLSKRHGATGVEEYQKMGYPAAGMRNYLARLGWSHGDDEFFTDAQALDWFDLDGINKAAARFDFKKLENLCGQHIAAAENSDLLEELIAYLAAIEAAPLSETQKDALSRGMDSLKERAKTFGELLEKAHFALTERPIVPDEKAAGALDPVSRGILEELTPHLQNASWTRDGLEGAVKEFADLKGLKLGKIAQPLRAALAGRTATPSVFDMMLVIGREETLGRIADAAGHPGE</sequence>
<feature type="domain" description="Glutamyl/glutaminyl-tRNA synthetase class Ib catalytic" evidence="11">
    <location>
        <begin position="7"/>
        <end position="308"/>
    </location>
</feature>
<keyword evidence="5 10" id="KW-0436">Ligase</keyword>
<dbReference type="OrthoDB" id="9807503at2"/>
<dbReference type="RefSeq" id="WP_089232865.1">
    <property type="nucleotide sequence ID" value="NZ_FZOY01000003.1"/>
</dbReference>
<evidence type="ECO:0000256" key="6">
    <source>
        <dbReference type="ARBA" id="ARBA00022741"/>
    </source>
</evidence>
<dbReference type="Pfam" id="PF00749">
    <property type="entry name" value="tRNA-synt_1c"/>
    <property type="match status" value="1"/>
</dbReference>
<dbReference type="SUPFAM" id="SSF52374">
    <property type="entry name" value="Nucleotidylyl transferase"/>
    <property type="match status" value="1"/>
</dbReference>
<keyword evidence="6 10" id="KW-0547">Nucleotide-binding</keyword>
<dbReference type="GO" id="GO:0000049">
    <property type="term" value="F:tRNA binding"/>
    <property type="evidence" value="ECO:0007669"/>
    <property type="project" value="InterPro"/>
</dbReference>
<name>A0A239H807_9RHOB</name>
<accession>A0A239H807</accession>
<evidence type="ECO:0000313" key="13">
    <source>
        <dbReference type="EMBL" id="SNS76953.1"/>
    </source>
</evidence>
<comment type="subcellular location">
    <subcellularLocation>
        <location evidence="1 10">Cytoplasm</location>
    </subcellularLocation>
</comment>
<feature type="short sequence motif" description="'HIGH' region" evidence="10">
    <location>
        <begin position="13"/>
        <end position="23"/>
    </location>
</feature>
<dbReference type="FunFam" id="3.40.50.620:FF:000007">
    <property type="entry name" value="Glutamate--tRNA ligase"/>
    <property type="match status" value="1"/>
</dbReference>
<dbReference type="GO" id="GO:0005829">
    <property type="term" value="C:cytosol"/>
    <property type="evidence" value="ECO:0007669"/>
    <property type="project" value="TreeGrafter"/>
</dbReference>
<comment type="function">
    <text evidence="10">Catalyzes the attachment of glutamate to tRNA(Glu) in a two-step reaction: glutamate is first activated by ATP to form Glu-AMP and then transferred to the acceptor end of tRNA(Glu).</text>
</comment>
<keyword evidence="7 10" id="KW-0067">ATP-binding</keyword>
<dbReference type="PANTHER" id="PTHR43311">
    <property type="entry name" value="GLUTAMATE--TRNA LIGASE"/>
    <property type="match status" value="1"/>
</dbReference>
<dbReference type="GO" id="GO:0004818">
    <property type="term" value="F:glutamate-tRNA ligase activity"/>
    <property type="evidence" value="ECO:0007669"/>
    <property type="project" value="UniProtKB-UniRule"/>
</dbReference>
<dbReference type="SUPFAM" id="SSF48163">
    <property type="entry name" value="An anticodon-binding domain of class I aminoacyl-tRNA synthetases"/>
    <property type="match status" value="1"/>
</dbReference>
<evidence type="ECO:0000256" key="5">
    <source>
        <dbReference type="ARBA" id="ARBA00022598"/>
    </source>
</evidence>
<gene>
    <name evidence="10" type="primary">gltX</name>
    <name evidence="13" type="ORF">SAMN05421757_103272</name>
</gene>
<dbReference type="InterPro" id="IPR008925">
    <property type="entry name" value="aa_tRNA-synth_I_cd-bd_sf"/>
</dbReference>
<dbReference type="HAMAP" id="MF_00022">
    <property type="entry name" value="Glu_tRNA_synth_type1"/>
    <property type="match status" value="1"/>
</dbReference>
<evidence type="ECO:0000256" key="8">
    <source>
        <dbReference type="ARBA" id="ARBA00022917"/>
    </source>
</evidence>
<evidence type="ECO:0000256" key="4">
    <source>
        <dbReference type="ARBA" id="ARBA00022490"/>
    </source>
</evidence>
<dbReference type="InterPro" id="IPR020751">
    <property type="entry name" value="aa-tRNA-synth_I_codon-bd_sub2"/>
</dbReference>
<evidence type="ECO:0000313" key="14">
    <source>
        <dbReference type="Proteomes" id="UP000198426"/>
    </source>
</evidence>
<dbReference type="InterPro" id="IPR004527">
    <property type="entry name" value="Glu-tRNA-ligase_bac/mito"/>
</dbReference>
<dbReference type="Gene3D" id="1.10.10.350">
    <property type="match status" value="1"/>
</dbReference>